<organism evidence="2 3">
    <name type="scientific">Candidatus Allofournierella pullistercoris</name>
    <dbReference type="NCBI Taxonomy" id="2838597"/>
    <lineage>
        <taxon>Bacteria</taxon>
        <taxon>Bacillati</taxon>
        <taxon>Bacillota</taxon>
        <taxon>Clostridia</taxon>
        <taxon>Eubacteriales</taxon>
        <taxon>Oscillospiraceae</taxon>
        <taxon>Allofournierella</taxon>
    </lineage>
</organism>
<protein>
    <submittedName>
        <fullName evidence="2">FAD-dependent oxidoreductase</fullName>
    </submittedName>
</protein>
<dbReference type="InterPro" id="IPR049516">
    <property type="entry name" value="FAD-depend_C"/>
</dbReference>
<feature type="domain" description="FAD-dependent protein C-terminal" evidence="1">
    <location>
        <begin position="281"/>
        <end position="475"/>
    </location>
</feature>
<dbReference type="InterPro" id="IPR036188">
    <property type="entry name" value="FAD/NAD-bd_sf"/>
</dbReference>
<proteinExistence type="predicted"/>
<dbReference type="PANTHER" id="PTHR42842">
    <property type="entry name" value="FAD/NAD(P)-BINDING OXIDOREDUCTASE"/>
    <property type="match status" value="1"/>
</dbReference>
<dbReference type="PANTHER" id="PTHR42842:SF3">
    <property type="entry name" value="FAD_NAD(P)-BINDING OXIDOREDUCTASE FAMILY PROTEIN"/>
    <property type="match status" value="1"/>
</dbReference>
<accession>A0A948T2G9</accession>
<dbReference type="Gene3D" id="3.50.50.60">
    <property type="entry name" value="FAD/NAD(P)-binding domain"/>
    <property type="match status" value="2"/>
</dbReference>
<sequence>MLLVRGIRVDFRVKHPEQQAVEMARKQLRVPHSEIAAAHVAKLSVDARHGKPVLVYTVAVRLKNEGAELALAGSAPCIAIAQPVEFAPKLGGSALAHRPVVCGLGPAGLFAALALARQGYRPIVLERGPALPERVAAVEHFSATGQLNPQANIQFGEGGAGTFSDGKLTTRINDELCGFVTQTLLEHGAPAEIGYKQKPHVGTDLLRGIILSIRKEAEQLGATVHFNTQLTGLVQRNGRLVGVKTNRGDFSCDALILAVGHSARDTFLQLMDDGLSMECKPFSVGFRAEHLQSEIEKSLYHQAAGHPALPRGEYQLSHHVGERCVYTFCMCPGGHVVASASEEGRTLTNGMSYHARDGANANAAVVVGVDGRDFSGDPRKAIAFQRELERAAYLAGGGDYQAPAQTMGSFLEGSAKLDLKRVQPTYDRGVQAADLGSLLPQELSDTLRVGLRAFERKLKGYTAPDAVLTGLETRTSSPVRLVRGEDLQCQALPGLYPCGEGAGYAGGIMSAAVDGLRCAKALMERNLPSES</sequence>
<dbReference type="Gene3D" id="3.30.70.2700">
    <property type="match status" value="1"/>
</dbReference>
<dbReference type="PIRSF" id="PIRSF038984">
    <property type="entry name" value="FAD_binding_protein"/>
    <property type="match status" value="1"/>
</dbReference>
<dbReference type="EMBL" id="JAHLFP010000021">
    <property type="protein sequence ID" value="MBU3805864.1"/>
    <property type="molecule type" value="Genomic_DNA"/>
</dbReference>
<gene>
    <name evidence="2" type="ORF">H9882_03105</name>
</gene>
<reference evidence="2" key="1">
    <citation type="journal article" date="2021" name="PeerJ">
        <title>Extensive microbial diversity within the chicken gut microbiome revealed by metagenomics and culture.</title>
        <authorList>
            <person name="Gilroy R."/>
            <person name="Ravi A."/>
            <person name="Getino M."/>
            <person name="Pursley I."/>
            <person name="Horton D.L."/>
            <person name="Alikhan N.F."/>
            <person name="Baker D."/>
            <person name="Gharbi K."/>
            <person name="Hall N."/>
            <person name="Watson M."/>
            <person name="Adriaenssens E.M."/>
            <person name="Foster-Nyarko E."/>
            <person name="Jarju S."/>
            <person name="Secka A."/>
            <person name="Antonio M."/>
            <person name="Oren A."/>
            <person name="Chaudhuri R.R."/>
            <person name="La Ragione R."/>
            <person name="Hildebrand F."/>
            <person name="Pallen M.J."/>
        </authorList>
    </citation>
    <scope>NUCLEOTIDE SEQUENCE</scope>
    <source>
        <strain evidence="2">B5_2728</strain>
    </source>
</reference>
<evidence type="ECO:0000259" key="1">
    <source>
        <dbReference type="Pfam" id="PF21688"/>
    </source>
</evidence>
<dbReference type="Proteomes" id="UP000713596">
    <property type="component" value="Unassembled WGS sequence"/>
</dbReference>
<evidence type="ECO:0000313" key="2">
    <source>
        <dbReference type="EMBL" id="MBU3805864.1"/>
    </source>
</evidence>
<reference evidence="2" key="2">
    <citation type="submission" date="2021-04" db="EMBL/GenBank/DDBJ databases">
        <authorList>
            <person name="Gilroy R."/>
        </authorList>
    </citation>
    <scope>NUCLEOTIDE SEQUENCE</scope>
    <source>
        <strain evidence="2">B5_2728</strain>
    </source>
</reference>
<dbReference type="InterPro" id="IPR028348">
    <property type="entry name" value="FAD-binding_protein"/>
</dbReference>
<dbReference type="AlphaFoldDB" id="A0A948T2G9"/>
<evidence type="ECO:0000313" key="3">
    <source>
        <dbReference type="Proteomes" id="UP000713596"/>
    </source>
</evidence>
<name>A0A948T2G9_9FIRM</name>
<dbReference type="Pfam" id="PF21688">
    <property type="entry name" value="FAD-depend_C"/>
    <property type="match status" value="1"/>
</dbReference>
<comment type="caution">
    <text evidence="2">The sequence shown here is derived from an EMBL/GenBank/DDBJ whole genome shotgun (WGS) entry which is preliminary data.</text>
</comment>
<dbReference type="SUPFAM" id="SSF51905">
    <property type="entry name" value="FAD/NAD(P)-binding domain"/>
    <property type="match status" value="1"/>
</dbReference>